<accession>A0A6A6I0R5</accession>
<dbReference type="GeneID" id="54587228"/>
<dbReference type="EMBL" id="ML987204">
    <property type="protein sequence ID" value="KAF2243598.1"/>
    <property type="molecule type" value="Genomic_DNA"/>
</dbReference>
<feature type="region of interest" description="Disordered" evidence="1">
    <location>
        <begin position="1"/>
        <end position="38"/>
    </location>
</feature>
<reference evidence="2" key="1">
    <citation type="journal article" date="2020" name="Stud. Mycol.">
        <title>101 Dothideomycetes genomes: a test case for predicting lifestyles and emergence of pathogens.</title>
        <authorList>
            <person name="Haridas S."/>
            <person name="Albert R."/>
            <person name="Binder M."/>
            <person name="Bloem J."/>
            <person name="Labutti K."/>
            <person name="Salamov A."/>
            <person name="Andreopoulos B."/>
            <person name="Baker S."/>
            <person name="Barry K."/>
            <person name="Bills G."/>
            <person name="Bluhm B."/>
            <person name="Cannon C."/>
            <person name="Castanera R."/>
            <person name="Culley D."/>
            <person name="Daum C."/>
            <person name="Ezra D."/>
            <person name="Gonzalez J."/>
            <person name="Henrissat B."/>
            <person name="Kuo A."/>
            <person name="Liang C."/>
            <person name="Lipzen A."/>
            <person name="Lutzoni F."/>
            <person name="Magnuson J."/>
            <person name="Mondo S."/>
            <person name="Nolan M."/>
            <person name="Ohm R."/>
            <person name="Pangilinan J."/>
            <person name="Park H.-J."/>
            <person name="Ramirez L."/>
            <person name="Alfaro M."/>
            <person name="Sun H."/>
            <person name="Tritt A."/>
            <person name="Yoshinaga Y."/>
            <person name="Zwiers L.-H."/>
            <person name="Turgeon B."/>
            <person name="Goodwin S."/>
            <person name="Spatafora J."/>
            <person name="Crous P."/>
            <person name="Grigoriev I."/>
        </authorList>
    </citation>
    <scope>NUCLEOTIDE SEQUENCE</scope>
    <source>
        <strain evidence="2">CBS 122368</strain>
    </source>
</reference>
<dbReference type="Proteomes" id="UP000800094">
    <property type="component" value="Unassembled WGS sequence"/>
</dbReference>
<organism evidence="2 3">
    <name type="scientific">Trematosphaeria pertusa</name>
    <dbReference type="NCBI Taxonomy" id="390896"/>
    <lineage>
        <taxon>Eukaryota</taxon>
        <taxon>Fungi</taxon>
        <taxon>Dikarya</taxon>
        <taxon>Ascomycota</taxon>
        <taxon>Pezizomycotina</taxon>
        <taxon>Dothideomycetes</taxon>
        <taxon>Pleosporomycetidae</taxon>
        <taxon>Pleosporales</taxon>
        <taxon>Massarineae</taxon>
        <taxon>Trematosphaeriaceae</taxon>
        <taxon>Trematosphaeria</taxon>
    </lineage>
</organism>
<evidence type="ECO:0000256" key="1">
    <source>
        <dbReference type="SAM" id="MobiDB-lite"/>
    </source>
</evidence>
<gene>
    <name evidence="2" type="ORF">BU26DRAFT_569524</name>
</gene>
<evidence type="ECO:0000313" key="2">
    <source>
        <dbReference type="EMBL" id="KAF2243598.1"/>
    </source>
</evidence>
<keyword evidence="3" id="KW-1185">Reference proteome</keyword>
<proteinExistence type="predicted"/>
<sequence length="193" mass="21955">MTGGNPSTAPSAAEPAEGQMMTMEDLVPGDEWNETGERYEEPAPFGIQLNLPPSRPRPESLPARRIELISEQNRIQREGEKFQKDTKRINSRLTAEIAEARKSLESTDSLLEGRTRMARYRTPGELRAKIEELKETISDKELNIQMLKDYKRLRVPLLEKEWTATREEIWRLEKEIGQHGAGPVAPPPAVEPQ</sequence>
<evidence type="ECO:0000313" key="3">
    <source>
        <dbReference type="Proteomes" id="UP000800094"/>
    </source>
</evidence>
<dbReference type="RefSeq" id="XP_033678602.1">
    <property type="nucleotide sequence ID" value="XM_033833898.1"/>
</dbReference>
<dbReference type="AlphaFoldDB" id="A0A6A6I0R5"/>
<feature type="compositionally biased region" description="Low complexity" evidence="1">
    <location>
        <begin position="1"/>
        <end position="17"/>
    </location>
</feature>
<protein>
    <submittedName>
        <fullName evidence="2">Uncharacterized protein</fullName>
    </submittedName>
</protein>
<name>A0A6A6I0R5_9PLEO</name>